<protein>
    <recommendedName>
        <fullName evidence="4">ER membrane protein complex subunit 10</fullName>
    </recommendedName>
</protein>
<sequence>MILQHILALLAAAAPLALAEPQTAAIYIQPISSSSPAPPAPLAEITYDLAEASDPTAQVTSFEPPELPESASLVRIGVFDAAADEWLSSTSVASVDNFSKGYSPHFVLTLGPPGVAGGEEGPAPVIIGAAVKGVKVDAGATRDFGPQAVLVSGERAPQPALNRPVVLNKDGAGRGGEVEEKTFLQKYWWALGLLAFVMVTGGGSDK</sequence>
<name>A0A6P8BH39_PYRGI</name>
<accession>A0A6P8BH39</accession>
<dbReference type="OrthoDB" id="1894652at2759"/>
<dbReference type="Proteomes" id="UP000515153">
    <property type="component" value="Unplaced"/>
</dbReference>
<organism evidence="2 3">
    <name type="scientific">Pyricularia grisea</name>
    <name type="common">Crabgrass-specific blast fungus</name>
    <name type="synonym">Magnaporthe grisea</name>
    <dbReference type="NCBI Taxonomy" id="148305"/>
    <lineage>
        <taxon>Eukaryota</taxon>
        <taxon>Fungi</taxon>
        <taxon>Dikarya</taxon>
        <taxon>Ascomycota</taxon>
        <taxon>Pezizomycotina</taxon>
        <taxon>Sordariomycetes</taxon>
        <taxon>Sordariomycetidae</taxon>
        <taxon>Magnaporthales</taxon>
        <taxon>Pyriculariaceae</taxon>
        <taxon>Pyricularia</taxon>
    </lineage>
</organism>
<evidence type="ECO:0000313" key="3">
    <source>
        <dbReference type="RefSeq" id="XP_030986447.1"/>
    </source>
</evidence>
<dbReference type="PANTHER" id="PTHR39219">
    <property type="entry name" value="ER MEMBRANE PROTEIN COMPLEX SUBUNIT 10"/>
    <property type="match status" value="1"/>
</dbReference>
<reference evidence="3" key="2">
    <citation type="submission" date="2019-10" db="EMBL/GenBank/DDBJ databases">
        <authorList>
            <consortium name="NCBI Genome Project"/>
        </authorList>
    </citation>
    <scope>NUCLEOTIDE SEQUENCE</scope>
    <source>
        <strain evidence="3">NI907</strain>
    </source>
</reference>
<keyword evidence="2" id="KW-1185">Reference proteome</keyword>
<dbReference type="AlphaFoldDB" id="A0A6P8BH39"/>
<feature type="signal peptide" evidence="1">
    <location>
        <begin position="1"/>
        <end position="19"/>
    </location>
</feature>
<keyword evidence="1" id="KW-0732">Signal</keyword>
<proteinExistence type="predicted"/>
<evidence type="ECO:0000256" key="1">
    <source>
        <dbReference type="SAM" id="SignalP"/>
    </source>
</evidence>
<reference evidence="3" key="1">
    <citation type="journal article" date="2019" name="Mol. Biol. Evol.">
        <title>Blast fungal genomes show frequent chromosomal changes, gene gains and losses, and effector gene turnover.</title>
        <authorList>
            <person name="Gomez Luciano L.B."/>
            <person name="Jason Tsai I."/>
            <person name="Chuma I."/>
            <person name="Tosa Y."/>
            <person name="Chen Y.H."/>
            <person name="Li J.Y."/>
            <person name="Li M.Y."/>
            <person name="Jade Lu M.Y."/>
            <person name="Nakayashiki H."/>
            <person name="Li W.H."/>
        </authorList>
    </citation>
    <scope>NUCLEOTIDE SEQUENCE</scope>
    <source>
        <strain evidence="3">NI907</strain>
    </source>
</reference>
<dbReference type="PANTHER" id="PTHR39219:SF1">
    <property type="entry name" value="ER MEMBRANE PROTEIN COMPLEX SUBUNIT 10"/>
    <property type="match status" value="1"/>
</dbReference>
<gene>
    <name evidence="3" type="ORF">PgNI_00194</name>
</gene>
<evidence type="ECO:0008006" key="4">
    <source>
        <dbReference type="Google" id="ProtNLM"/>
    </source>
</evidence>
<dbReference type="GeneID" id="41955191"/>
<feature type="chain" id="PRO_5027932994" description="ER membrane protein complex subunit 10" evidence="1">
    <location>
        <begin position="20"/>
        <end position="206"/>
    </location>
</feature>
<dbReference type="RefSeq" id="XP_030986447.1">
    <property type="nucleotide sequence ID" value="XM_031120277.1"/>
</dbReference>
<evidence type="ECO:0000313" key="2">
    <source>
        <dbReference type="Proteomes" id="UP000515153"/>
    </source>
</evidence>
<reference evidence="3" key="3">
    <citation type="submission" date="2025-08" db="UniProtKB">
        <authorList>
            <consortium name="RefSeq"/>
        </authorList>
    </citation>
    <scope>IDENTIFICATION</scope>
    <source>
        <strain evidence="3">NI907</strain>
    </source>
</reference>
<dbReference type="KEGG" id="pgri:PgNI_00194"/>